<feature type="region of interest" description="Disordered" evidence="1">
    <location>
        <begin position="160"/>
        <end position="188"/>
    </location>
</feature>
<accession>A0A9P5PHK6</accession>
<name>A0A9P5PHK6_9AGAR</name>
<dbReference type="OrthoDB" id="2972176at2759"/>
<sequence length="242" mass="27376">MDSSGVRDILPFVFCLRGTFWPINNCYLGPSLLSSPPIYILLFLSSLPSYKPCYSLQSVQMIRPNLTLPLSTSISLPPDYPHTYCFEASENEYYRSTASSVCSSPFPHSDSEDMEEDALEFVDLKLIIATTPETQLRAMMLKLARSNTQVRHAITKELQSPTPQMVAKPHRRSRRPRRRHRDSECPTSTCSNCSKSVSDGDCLDICVYHPGQLEDDVFEFFIEDARGSGVQDLEDCFDVELL</sequence>
<feature type="compositionally biased region" description="Basic residues" evidence="1">
    <location>
        <begin position="168"/>
        <end position="180"/>
    </location>
</feature>
<comment type="caution">
    <text evidence="2">The sequence shown here is derived from an EMBL/GenBank/DDBJ whole genome shotgun (WGS) entry which is preliminary data.</text>
</comment>
<evidence type="ECO:0000256" key="1">
    <source>
        <dbReference type="SAM" id="MobiDB-lite"/>
    </source>
</evidence>
<organism evidence="2 3">
    <name type="scientific">Rhodocollybia butyracea</name>
    <dbReference type="NCBI Taxonomy" id="206335"/>
    <lineage>
        <taxon>Eukaryota</taxon>
        <taxon>Fungi</taxon>
        <taxon>Dikarya</taxon>
        <taxon>Basidiomycota</taxon>
        <taxon>Agaricomycotina</taxon>
        <taxon>Agaricomycetes</taxon>
        <taxon>Agaricomycetidae</taxon>
        <taxon>Agaricales</taxon>
        <taxon>Marasmiineae</taxon>
        <taxon>Omphalotaceae</taxon>
        <taxon>Rhodocollybia</taxon>
    </lineage>
</organism>
<keyword evidence="3" id="KW-1185">Reference proteome</keyword>
<dbReference type="EMBL" id="JADNRY010000097">
    <property type="protein sequence ID" value="KAF9065819.1"/>
    <property type="molecule type" value="Genomic_DNA"/>
</dbReference>
<evidence type="ECO:0000313" key="2">
    <source>
        <dbReference type="EMBL" id="KAF9065819.1"/>
    </source>
</evidence>
<reference evidence="2" key="1">
    <citation type="submission" date="2020-11" db="EMBL/GenBank/DDBJ databases">
        <authorList>
            <consortium name="DOE Joint Genome Institute"/>
            <person name="Ahrendt S."/>
            <person name="Riley R."/>
            <person name="Andreopoulos W."/>
            <person name="Labutti K."/>
            <person name="Pangilinan J."/>
            <person name="Ruiz-Duenas F.J."/>
            <person name="Barrasa J.M."/>
            <person name="Sanchez-Garcia M."/>
            <person name="Camarero S."/>
            <person name="Miyauchi S."/>
            <person name="Serrano A."/>
            <person name="Linde D."/>
            <person name="Babiker R."/>
            <person name="Drula E."/>
            <person name="Ayuso-Fernandez I."/>
            <person name="Pacheco R."/>
            <person name="Padilla G."/>
            <person name="Ferreira P."/>
            <person name="Barriuso J."/>
            <person name="Kellner H."/>
            <person name="Castanera R."/>
            <person name="Alfaro M."/>
            <person name="Ramirez L."/>
            <person name="Pisabarro A.G."/>
            <person name="Kuo A."/>
            <person name="Tritt A."/>
            <person name="Lipzen A."/>
            <person name="He G."/>
            <person name="Yan M."/>
            <person name="Ng V."/>
            <person name="Cullen D."/>
            <person name="Martin F."/>
            <person name="Rosso M.-N."/>
            <person name="Henrissat B."/>
            <person name="Hibbett D."/>
            <person name="Martinez A.T."/>
            <person name="Grigoriev I.V."/>
        </authorList>
    </citation>
    <scope>NUCLEOTIDE SEQUENCE</scope>
    <source>
        <strain evidence="2">AH 40177</strain>
    </source>
</reference>
<dbReference type="AlphaFoldDB" id="A0A9P5PHK6"/>
<dbReference type="Proteomes" id="UP000772434">
    <property type="component" value="Unassembled WGS sequence"/>
</dbReference>
<evidence type="ECO:0000313" key="3">
    <source>
        <dbReference type="Proteomes" id="UP000772434"/>
    </source>
</evidence>
<protein>
    <submittedName>
        <fullName evidence="2">Uncharacterized protein</fullName>
    </submittedName>
</protein>
<gene>
    <name evidence="2" type="ORF">BDP27DRAFT_1071191</name>
</gene>
<proteinExistence type="predicted"/>